<comment type="subcellular location">
    <subcellularLocation>
        <location evidence="1">Cell membrane</location>
        <topology evidence="1">Multi-pass membrane protein</topology>
    </subcellularLocation>
</comment>
<feature type="transmembrane region" description="Helical" evidence="7">
    <location>
        <begin position="36"/>
        <end position="54"/>
    </location>
</feature>
<keyword evidence="3" id="KW-1003">Cell membrane</keyword>
<protein>
    <recommendedName>
        <fullName evidence="8">YetF C-terminal domain-containing protein</fullName>
    </recommendedName>
</protein>
<dbReference type="PANTHER" id="PTHR34582">
    <property type="entry name" value="UPF0702 TRANSMEMBRANE PROTEIN YCAP"/>
    <property type="match status" value="1"/>
</dbReference>
<dbReference type="Gene3D" id="3.30.240.20">
    <property type="entry name" value="bsu07140 like domains"/>
    <property type="match status" value="1"/>
</dbReference>
<dbReference type="PATRIC" id="fig|281309.8.peg.2306"/>
<keyword evidence="6 7" id="KW-0472">Membrane</keyword>
<dbReference type="HOGENOM" id="CLU_077149_1_0_9"/>
<dbReference type="InterPro" id="IPR023090">
    <property type="entry name" value="UPF0702_alpha/beta_dom_sf"/>
</dbReference>
<dbReference type="Proteomes" id="UP000001301">
    <property type="component" value="Chromosome"/>
</dbReference>
<comment type="similarity">
    <text evidence="2">Belongs to the UPF0702 family.</text>
</comment>
<evidence type="ECO:0000259" key="8">
    <source>
        <dbReference type="Pfam" id="PF04239"/>
    </source>
</evidence>
<evidence type="ECO:0000256" key="4">
    <source>
        <dbReference type="ARBA" id="ARBA00022692"/>
    </source>
</evidence>
<evidence type="ECO:0000313" key="10">
    <source>
        <dbReference type="Proteomes" id="UP000001301"/>
    </source>
</evidence>
<evidence type="ECO:0000256" key="7">
    <source>
        <dbReference type="SAM" id="Phobius"/>
    </source>
</evidence>
<keyword evidence="5 7" id="KW-1133">Transmembrane helix</keyword>
<evidence type="ECO:0000256" key="6">
    <source>
        <dbReference type="ARBA" id="ARBA00023136"/>
    </source>
</evidence>
<reference evidence="9 10" key="1">
    <citation type="journal article" date="2006" name="J. Bacteriol.">
        <title>Pathogenomic sequence analysis of Bacillus cereus and Bacillus thuringiensis isolates closely related to Bacillus anthracis.</title>
        <authorList>
            <person name="Han C.S."/>
            <person name="Xie G."/>
            <person name="Challacombe J.F."/>
            <person name="Altherr M.R."/>
            <person name="Bhotika S.S."/>
            <person name="Brown N."/>
            <person name="Bruce D."/>
            <person name="Campbell C.S."/>
            <person name="Campbell M.L."/>
            <person name="Chen J."/>
            <person name="Chertkov O."/>
            <person name="Cleland C."/>
            <person name="Dimitrijevic M."/>
            <person name="Doggett N.A."/>
            <person name="Fawcett J.J."/>
            <person name="Glavina T."/>
            <person name="Goodwin L.A."/>
            <person name="Green L.D."/>
            <person name="Hill K.K."/>
            <person name="Hitchcock P."/>
            <person name="Jackson P.J."/>
            <person name="Keim P."/>
            <person name="Kewalramani A.R."/>
            <person name="Longmire J."/>
            <person name="Lucas S."/>
            <person name="Malfatti S."/>
            <person name="McMurry K."/>
            <person name="Meincke L.J."/>
            <person name="Misra M."/>
            <person name="Moseman B.L."/>
            <person name="Mundt M."/>
            <person name="Munk A.C."/>
            <person name="Okinaka R.T."/>
            <person name="Parson-Quintana B."/>
            <person name="Reilly L.P."/>
            <person name="Richardson P."/>
            <person name="Robinson D.L."/>
            <person name="Rubin E."/>
            <person name="Saunders E."/>
            <person name="Tapia R."/>
            <person name="Tesmer J.G."/>
            <person name="Thayer N."/>
            <person name="Thompson L.S."/>
            <person name="Tice H."/>
            <person name="Ticknor L.O."/>
            <person name="Wills P.L."/>
            <person name="Brettin T.S."/>
            <person name="Gilna P."/>
        </authorList>
    </citation>
    <scope>NUCLEOTIDE SEQUENCE [LARGE SCALE GENOMIC DNA]</scope>
    <source>
        <strain evidence="9 10">97-27</strain>
    </source>
</reference>
<name>Q6HIW1_BACHK</name>
<accession>Q6HIW1</accession>
<gene>
    <name evidence="9" type="ordered locus">BT9727_2188</name>
</gene>
<dbReference type="InterPro" id="IPR007353">
    <property type="entry name" value="DUF421"/>
</dbReference>
<dbReference type="KEGG" id="btk:BT9727_2188"/>
<dbReference type="PANTHER" id="PTHR34582:SF2">
    <property type="entry name" value="UPF0702 TRANSMEMBRANE PROTEIN YDFR"/>
    <property type="match status" value="1"/>
</dbReference>
<evidence type="ECO:0000313" key="9">
    <source>
        <dbReference type="EMBL" id="AAT59873.1"/>
    </source>
</evidence>
<feature type="domain" description="YetF C-terminal" evidence="8">
    <location>
        <begin position="82"/>
        <end position="186"/>
    </location>
</feature>
<keyword evidence="4 7" id="KW-0812">Transmembrane</keyword>
<dbReference type="GO" id="GO:0005886">
    <property type="term" value="C:plasma membrane"/>
    <property type="evidence" value="ECO:0007669"/>
    <property type="project" value="UniProtKB-SubCell"/>
</dbReference>
<feature type="transmembrane region" description="Helical" evidence="7">
    <location>
        <begin position="6"/>
        <end position="24"/>
    </location>
</feature>
<dbReference type="EMBL" id="AE017355">
    <property type="protein sequence ID" value="AAT59873.1"/>
    <property type="molecule type" value="Genomic_DNA"/>
</dbReference>
<evidence type="ECO:0000256" key="5">
    <source>
        <dbReference type="ARBA" id="ARBA00022989"/>
    </source>
</evidence>
<evidence type="ECO:0000256" key="2">
    <source>
        <dbReference type="ARBA" id="ARBA00006448"/>
    </source>
</evidence>
<feature type="transmembrane region" description="Helical" evidence="7">
    <location>
        <begin position="60"/>
        <end position="79"/>
    </location>
</feature>
<evidence type="ECO:0000256" key="3">
    <source>
        <dbReference type="ARBA" id="ARBA00022475"/>
    </source>
</evidence>
<dbReference type="AlphaFoldDB" id="Q6HIW1"/>
<dbReference type="Pfam" id="PF04239">
    <property type="entry name" value="DUF421"/>
    <property type="match status" value="1"/>
</dbReference>
<organism evidence="9 10">
    <name type="scientific">Bacillus thuringiensis subsp. konkukian (strain 97-27)</name>
    <dbReference type="NCBI Taxonomy" id="281309"/>
    <lineage>
        <taxon>Bacteria</taxon>
        <taxon>Bacillati</taxon>
        <taxon>Bacillota</taxon>
        <taxon>Bacilli</taxon>
        <taxon>Bacillales</taxon>
        <taxon>Bacillaceae</taxon>
        <taxon>Bacillus</taxon>
        <taxon>Bacillus cereus group</taxon>
    </lineage>
</organism>
<sequence length="206" mass="23255">MLKEDYMNFILEAFILILSGILLLRIAGRKSISQMTLAQTVVMISIGTIIVQPIVEKSVLKAIVSALIFVISVVILEYLQLKSNAFEKFITGKSKTVIENGILNVVALKKMRLTVDQLEMRLRNQGISKIEDVKTATLEPNGQLGYELKEDAKPLTVGDLKKLIQPQFLNQNMMSNNLKDLQEKNNNSNIFQEINAHSHQEHHDLK</sequence>
<proteinExistence type="inferred from homology"/>
<evidence type="ECO:0000256" key="1">
    <source>
        <dbReference type="ARBA" id="ARBA00004651"/>
    </source>
</evidence>